<evidence type="ECO:0000313" key="3">
    <source>
        <dbReference type="Proteomes" id="UP000287853"/>
    </source>
</evidence>
<dbReference type="AlphaFoldDB" id="A0A444IZ28"/>
<dbReference type="EMBL" id="MTKO01000068">
    <property type="protein sequence ID" value="RWX46161.1"/>
    <property type="molecule type" value="Genomic_DNA"/>
</dbReference>
<feature type="transmembrane region" description="Helical" evidence="1">
    <location>
        <begin position="6"/>
        <end position="29"/>
    </location>
</feature>
<reference evidence="2 3" key="1">
    <citation type="submission" date="2017-01" db="EMBL/GenBank/DDBJ databases">
        <title>The cable genome- insights into the physiology and evolution of filamentous bacteria capable of sulfide oxidation via long distance electron transfer.</title>
        <authorList>
            <person name="Schreiber L."/>
            <person name="Bjerg J.T."/>
            <person name="Boggild A."/>
            <person name="Van De Vossenberg J."/>
            <person name="Meysman F."/>
            <person name="Nielsen L.P."/>
            <person name="Schramm A."/>
            <person name="Kjeldsen K.U."/>
        </authorList>
    </citation>
    <scope>NUCLEOTIDE SEQUENCE [LARGE SCALE GENOMIC DNA]</scope>
    <source>
        <strain evidence="2">MCF</strain>
    </source>
</reference>
<organism evidence="2 3">
    <name type="scientific">Candidatus Electrothrix aarhusensis</name>
    <dbReference type="NCBI Taxonomy" id="1859131"/>
    <lineage>
        <taxon>Bacteria</taxon>
        <taxon>Pseudomonadati</taxon>
        <taxon>Thermodesulfobacteriota</taxon>
        <taxon>Desulfobulbia</taxon>
        <taxon>Desulfobulbales</taxon>
        <taxon>Desulfobulbaceae</taxon>
        <taxon>Candidatus Electrothrix</taxon>
    </lineage>
</organism>
<feature type="non-terminal residue" evidence="2">
    <location>
        <position position="121"/>
    </location>
</feature>
<gene>
    <name evidence="2" type="ORF">H206_00331</name>
</gene>
<proteinExistence type="predicted"/>
<protein>
    <submittedName>
        <fullName evidence="2">Uncharacterized protein</fullName>
    </submittedName>
</protein>
<keyword evidence="1" id="KW-1133">Transmembrane helix</keyword>
<keyword evidence="3" id="KW-1185">Reference proteome</keyword>
<comment type="caution">
    <text evidence="2">The sequence shown here is derived from an EMBL/GenBank/DDBJ whole genome shotgun (WGS) entry which is preliminary data.</text>
</comment>
<dbReference type="Proteomes" id="UP000287853">
    <property type="component" value="Unassembled WGS sequence"/>
</dbReference>
<keyword evidence="1" id="KW-0812">Transmembrane</keyword>
<sequence>MFRLKIALFSVLISGTILIAFGLHFLSVISKVQLERLDREILTLGESQLHVVHPREHWENFGNSLRSIYGKQYQDNLIIQVRGGQQDILYTSSDWPEEISISSFPEFTDQEPVNKTDEPPP</sequence>
<name>A0A444IZ28_9BACT</name>
<keyword evidence="1" id="KW-0472">Membrane</keyword>
<evidence type="ECO:0000313" key="2">
    <source>
        <dbReference type="EMBL" id="RWX46161.1"/>
    </source>
</evidence>
<evidence type="ECO:0000256" key="1">
    <source>
        <dbReference type="SAM" id="Phobius"/>
    </source>
</evidence>
<accession>A0A444IZ28</accession>